<dbReference type="InterPro" id="IPR036213">
    <property type="entry name" value="Calpain_III_sf"/>
</dbReference>
<dbReference type="PANTHER" id="PTHR24104:SF25">
    <property type="entry name" value="PROTEIN LIN-41"/>
    <property type="match status" value="1"/>
</dbReference>
<dbReference type="PROSITE" id="PS51125">
    <property type="entry name" value="NHL"/>
    <property type="match status" value="1"/>
</dbReference>
<feature type="signal peptide" evidence="3">
    <location>
        <begin position="1"/>
        <end position="16"/>
    </location>
</feature>
<evidence type="ECO:0000313" key="5">
    <source>
        <dbReference type="EMBL" id="CAF1664571.1"/>
    </source>
</evidence>
<dbReference type="Proteomes" id="UP000663852">
    <property type="component" value="Unassembled WGS sequence"/>
</dbReference>
<evidence type="ECO:0000256" key="1">
    <source>
        <dbReference type="ARBA" id="ARBA00022737"/>
    </source>
</evidence>
<dbReference type="AlphaFoldDB" id="A0A816FQ82"/>
<keyword evidence="1" id="KW-0677">Repeat</keyword>
<dbReference type="InterPro" id="IPR050952">
    <property type="entry name" value="TRIM-NHL_E3_ligases"/>
</dbReference>
<dbReference type="InterPro" id="IPR001258">
    <property type="entry name" value="NHL_repeat"/>
</dbReference>
<dbReference type="SUPFAM" id="SSF101898">
    <property type="entry name" value="NHL repeat"/>
    <property type="match status" value="1"/>
</dbReference>
<dbReference type="Pfam" id="PF01436">
    <property type="entry name" value="NHL"/>
    <property type="match status" value="1"/>
</dbReference>
<dbReference type="Gene3D" id="2.120.10.30">
    <property type="entry name" value="TolB, C-terminal domain"/>
    <property type="match status" value="1"/>
</dbReference>
<evidence type="ECO:0000313" key="4">
    <source>
        <dbReference type="EMBL" id="CAF1550785.1"/>
    </source>
</evidence>
<sequence>MIFVFLLVILANDIRALSYNQPKICPTGIWKSHGNYFVFQDTLVSQCSTLFVDSNNTIYYADHQKEQIIVWFKDKPQPISISYLFHSELTSLFVWNNGDIYMSDANKRIHKWIASTNIFVCIIDTKALCVGLFIDLNNNLYCSMTKENKVMKIFLNDNDGVNKTIVAGTNTFGMALNQLNGPWGIFVDANLNLYVADVRNNRIQLFHFGEMVGKTVAGETSLDITIQLYNPYSIILDSDEYLFIADTENHRIVGSGPNGFRCLVGCNRNVETLNKLSRPRTLSFDTNGNLLVADTFAQRIKKFNLQKDSCVIAPSTIGETYSSILTSNHTMYSRTLFDHSYYHYEAIGITVSKTNFYILTGNGSVHLYGHVYKDYFDRFNPTENLIAWNGNCCNKDQFKFTLELQINVKYILVVTTYHPNVTGTFLITIFGSDSIYLKSIDTEPSIESNYSFVWTDDHKSYAPFVCDDDIVRPYEAIQIDVNETGFYTVFQHRYTDRYSYMYESHFYSLIPHGNLITKKLNYFNSFSGRPLTVKLMNNIRYILVVTGTYMGQEVTVKILGKSKVNLLRTHALPAVVSHYSLQTTTQNQTYAKGCTSWLFYYETIRLTGFTNAYYSFSGAKNVRIYPYLYKNHFDPLNPSRNLISIERHLCEDPFQNADMFTVKLQANTIYILLLTTHVPAKFGYPLTIVVIGPTMGWKISNYYQFSKITS</sequence>
<protein>
    <submittedName>
        <fullName evidence="5">Uncharacterized protein</fullName>
    </submittedName>
</protein>
<reference evidence="5" key="1">
    <citation type="submission" date="2021-02" db="EMBL/GenBank/DDBJ databases">
        <authorList>
            <person name="Nowell W R."/>
        </authorList>
    </citation>
    <scope>NUCLEOTIDE SEQUENCE</scope>
</reference>
<evidence type="ECO:0000256" key="3">
    <source>
        <dbReference type="SAM" id="SignalP"/>
    </source>
</evidence>
<dbReference type="CDD" id="cd05819">
    <property type="entry name" value="NHL"/>
    <property type="match status" value="1"/>
</dbReference>
<dbReference type="GO" id="GO:0008270">
    <property type="term" value="F:zinc ion binding"/>
    <property type="evidence" value="ECO:0007669"/>
    <property type="project" value="UniProtKB-KW"/>
</dbReference>
<keyword evidence="6" id="KW-1185">Reference proteome</keyword>
<gene>
    <name evidence="4" type="ORF">EDS130_LOCUS45990</name>
    <name evidence="5" type="ORF">XAT740_LOCUS57525</name>
</gene>
<proteinExistence type="predicted"/>
<accession>A0A816FQ82</accession>
<feature type="chain" id="PRO_5036412854" evidence="3">
    <location>
        <begin position="17"/>
        <end position="710"/>
    </location>
</feature>
<dbReference type="InterPro" id="IPR011042">
    <property type="entry name" value="6-blade_b-propeller_TolB-like"/>
</dbReference>
<dbReference type="Proteomes" id="UP000663828">
    <property type="component" value="Unassembled WGS sequence"/>
</dbReference>
<dbReference type="SUPFAM" id="SSF49758">
    <property type="entry name" value="Calpain large subunit, middle domain (domain III)"/>
    <property type="match status" value="1"/>
</dbReference>
<evidence type="ECO:0000313" key="6">
    <source>
        <dbReference type="Proteomes" id="UP000663828"/>
    </source>
</evidence>
<dbReference type="PANTHER" id="PTHR24104">
    <property type="entry name" value="E3 UBIQUITIN-PROTEIN LIGASE NHLRC1-RELATED"/>
    <property type="match status" value="1"/>
</dbReference>
<dbReference type="EMBL" id="CAJNOR010011926">
    <property type="protein sequence ID" value="CAF1664571.1"/>
    <property type="molecule type" value="Genomic_DNA"/>
</dbReference>
<dbReference type="EMBL" id="CAJNOJ010001409">
    <property type="protein sequence ID" value="CAF1550785.1"/>
    <property type="molecule type" value="Genomic_DNA"/>
</dbReference>
<feature type="repeat" description="NHL" evidence="2">
    <location>
        <begin position="171"/>
        <end position="209"/>
    </location>
</feature>
<dbReference type="OrthoDB" id="342730at2759"/>
<organism evidence="5 6">
    <name type="scientific">Adineta ricciae</name>
    <name type="common">Rotifer</name>
    <dbReference type="NCBI Taxonomy" id="249248"/>
    <lineage>
        <taxon>Eukaryota</taxon>
        <taxon>Metazoa</taxon>
        <taxon>Spiralia</taxon>
        <taxon>Gnathifera</taxon>
        <taxon>Rotifera</taxon>
        <taxon>Eurotatoria</taxon>
        <taxon>Bdelloidea</taxon>
        <taxon>Adinetida</taxon>
        <taxon>Adinetidae</taxon>
        <taxon>Adineta</taxon>
    </lineage>
</organism>
<evidence type="ECO:0000256" key="2">
    <source>
        <dbReference type="PROSITE-ProRule" id="PRU00504"/>
    </source>
</evidence>
<keyword evidence="3" id="KW-0732">Signal</keyword>
<comment type="caution">
    <text evidence="5">The sequence shown here is derived from an EMBL/GenBank/DDBJ whole genome shotgun (WGS) entry which is preliminary data.</text>
</comment>
<name>A0A816FQ82_ADIRI</name>